<keyword evidence="1" id="KW-0813">Transport</keyword>
<keyword evidence="6" id="KW-0066">ATP synthesis</keyword>
<evidence type="ECO:0000256" key="5">
    <source>
        <dbReference type="ARBA" id="ARBA00023065"/>
    </source>
</evidence>
<sequence length="174" mass="18220">MSVSERNAIWQARLKACTDRVQKPLPLIIEGKLTRMVGLTLEAVGCQSPIGSRCIISAVGGEEIEAEVVGFSGDKTYLMATGQLRGLVPNASVVPSNEVYAASVGDGFLGRVIDGGGRPLDSKGPLVVDAQVPLTGVPINPLARKPIREALDVGVRAINGMLTVGRGQRMGLFA</sequence>
<dbReference type="AlphaFoldDB" id="A0A3B0ZSJ3"/>
<evidence type="ECO:0000256" key="1">
    <source>
        <dbReference type="ARBA" id="ARBA00022448"/>
    </source>
</evidence>
<evidence type="ECO:0000256" key="2">
    <source>
        <dbReference type="ARBA" id="ARBA00022741"/>
    </source>
</evidence>
<protein>
    <submittedName>
        <fullName evidence="7">Flagellum-specific ATP synthase FliI</fullName>
    </submittedName>
</protein>
<dbReference type="InterPro" id="IPR050053">
    <property type="entry name" value="ATPase_alpha/beta_chains"/>
</dbReference>
<evidence type="ECO:0000256" key="3">
    <source>
        <dbReference type="ARBA" id="ARBA00022781"/>
    </source>
</evidence>
<evidence type="ECO:0000256" key="6">
    <source>
        <dbReference type="ARBA" id="ARBA00023310"/>
    </source>
</evidence>
<keyword evidence="3" id="KW-0375">Hydrogen ion transport</keyword>
<dbReference type="PANTHER" id="PTHR15184:SF81">
    <property type="entry name" value="FLAGELLUM-SPECIFIC ATP SYNTHASE"/>
    <property type="match status" value="1"/>
</dbReference>
<dbReference type="CDD" id="cd18117">
    <property type="entry name" value="ATP-synt_flagellum-secretory_path_III_N"/>
    <property type="match status" value="1"/>
</dbReference>
<dbReference type="SUPFAM" id="SSF52540">
    <property type="entry name" value="P-loop containing nucleoside triphosphate hydrolases"/>
    <property type="match status" value="1"/>
</dbReference>
<dbReference type="GO" id="GO:0046933">
    <property type="term" value="F:proton-transporting ATP synthase activity, rotational mechanism"/>
    <property type="evidence" value="ECO:0007669"/>
    <property type="project" value="TreeGrafter"/>
</dbReference>
<proteinExistence type="predicted"/>
<feature type="non-terminal residue" evidence="7">
    <location>
        <position position="174"/>
    </location>
</feature>
<keyword evidence="5" id="KW-0406">Ion transport</keyword>
<evidence type="ECO:0000313" key="7">
    <source>
        <dbReference type="EMBL" id="VAW84394.1"/>
    </source>
</evidence>
<dbReference type="InterPro" id="IPR027417">
    <property type="entry name" value="P-loop_NTPase"/>
</dbReference>
<keyword evidence="2" id="KW-0547">Nucleotide-binding</keyword>
<reference evidence="7" key="1">
    <citation type="submission" date="2018-06" db="EMBL/GenBank/DDBJ databases">
        <authorList>
            <person name="Zhirakovskaya E."/>
        </authorList>
    </citation>
    <scope>NUCLEOTIDE SEQUENCE</scope>
</reference>
<organism evidence="7">
    <name type="scientific">hydrothermal vent metagenome</name>
    <dbReference type="NCBI Taxonomy" id="652676"/>
    <lineage>
        <taxon>unclassified sequences</taxon>
        <taxon>metagenomes</taxon>
        <taxon>ecological metagenomes</taxon>
    </lineage>
</organism>
<accession>A0A3B0ZSJ3</accession>
<evidence type="ECO:0000256" key="4">
    <source>
        <dbReference type="ARBA" id="ARBA00022840"/>
    </source>
</evidence>
<gene>
    <name evidence="7" type="ORF">MNBD_GAMMA16-506</name>
</gene>
<dbReference type="PANTHER" id="PTHR15184">
    <property type="entry name" value="ATP SYNTHASE"/>
    <property type="match status" value="1"/>
</dbReference>
<dbReference type="Gene3D" id="3.40.50.12240">
    <property type="match status" value="1"/>
</dbReference>
<name>A0A3B0ZSJ3_9ZZZZ</name>
<dbReference type="GO" id="GO:0005524">
    <property type="term" value="F:ATP binding"/>
    <property type="evidence" value="ECO:0007669"/>
    <property type="project" value="UniProtKB-KW"/>
</dbReference>
<keyword evidence="4" id="KW-0067">ATP-binding</keyword>
<dbReference type="EMBL" id="UOFO01000043">
    <property type="protein sequence ID" value="VAW84394.1"/>
    <property type="molecule type" value="Genomic_DNA"/>
</dbReference>